<dbReference type="EMBL" id="REGN01005835">
    <property type="protein sequence ID" value="RNA11848.1"/>
    <property type="molecule type" value="Genomic_DNA"/>
</dbReference>
<reference evidence="1 2" key="1">
    <citation type="journal article" date="2018" name="Sci. Rep.">
        <title>Genomic signatures of local adaptation to the degree of environmental predictability in rotifers.</title>
        <authorList>
            <person name="Franch-Gras L."/>
            <person name="Hahn C."/>
            <person name="Garcia-Roger E.M."/>
            <person name="Carmona M.J."/>
            <person name="Serra M."/>
            <person name="Gomez A."/>
        </authorList>
    </citation>
    <scope>NUCLEOTIDE SEQUENCE [LARGE SCALE GENOMIC DNA]</scope>
    <source>
        <strain evidence="1">HYR1</strain>
    </source>
</reference>
<name>A0A3M7QLL2_BRAPC</name>
<keyword evidence="2" id="KW-1185">Reference proteome</keyword>
<dbReference type="AlphaFoldDB" id="A0A3M7QLL2"/>
<evidence type="ECO:0000313" key="2">
    <source>
        <dbReference type="Proteomes" id="UP000276133"/>
    </source>
</evidence>
<dbReference type="Proteomes" id="UP000276133">
    <property type="component" value="Unassembled WGS sequence"/>
</dbReference>
<accession>A0A3M7QLL2</accession>
<evidence type="ECO:0000313" key="1">
    <source>
        <dbReference type="EMBL" id="RNA11848.1"/>
    </source>
</evidence>
<organism evidence="1 2">
    <name type="scientific">Brachionus plicatilis</name>
    <name type="common">Marine rotifer</name>
    <name type="synonym">Brachionus muelleri</name>
    <dbReference type="NCBI Taxonomy" id="10195"/>
    <lineage>
        <taxon>Eukaryota</taxon>
        <taxon>Metazoa</taxon>
        <taxon>Spiralia</taxon>
        <taxon>Gnathifera</taxon>
        <taxon>Rotifera</taxon>
        <taxon>Eurotatoria</taxon>
        <taxon>Monogononta</taxon>
        <taxon>Pseudotrocha</taxon>
        <taxon>Ploima</taxon>
        <taxon>Brachionidae</taxon>
        <taxon>Brachionus</taxon>
    </lineage>
</organism>
<proteinExistence type="predicted"/>
<sequence length="79" mass="9441">MPYFFLSEYPNLIGMRSLRLIHSMTIKNLISIFHYQNIENIVVKQALQYSILFNLICFFQIPVKEMFYFTPKEASNRDA</sequence>
<comment type="caution">
    <text evidence="1">The sequence shown here is derived from an EMBL/GenBank/DDBJ whole genome shotgun (WGS) entry which is preliminary data.</text>
</comment>
<protein>
    <submittedName>
        <fullName evidence="1">Uncharacterized protein</fullName>
    </submittedName>
</protein>
<gene>
    <name evidence="1" type="ORF">BpHYR1_048361</name>
</gene>